<dbReference type="Pfam" id="PF17975">
    <property type="entry name" value="RNR_Alpha"/>
    <property type="match status" value="1"/>
</dbReference>
<keyword evidence="4" id="KW-0846">Cobalamin</keyword>
<dbReference type="GO" id="GO:0031419">
    <property type="term" value="F:cobalamin binding"/>
    <property type="evidence" value="ECO:0007669"/>
    <property type="project" value="UniProtKB-KW"/>
</dbReference>
<evidence type="ECO:0000259" key="11">
    <source>
        <dbReference type="Pfam" id="PF17975"/>
    </source>
</evidence>
<evidence type="ECO:0000256" key="3">
    <source>
        <dbReference type="ARBA" id="ARBA00012275"/>
    </source>
</evidence>
<dbReference type="Pfam" id="PF21995">
    <property type="entry name" value="RNR-II_ins_dom"/>
    <property type="match status" value="1"/>
</dbReference>
<protein>
    <recommendedName>
        <fullName evidence="3">ribonucleoside-triphosphate reductase (thioredoxin)</fullName>
        <ecNumber evidence="3">1.17.4.2</ecNumber>
    </recommendedName>
</protein>
<evidence type="ECO:0000256" key="2">
    <source>
        <dbReference type="ARBA" id="ARBA00005654"/>
    </source>
</evidence>
<proteinExistence type="inferred from homology"/>
<dbReference type="EMBL" id="KY052802">
    <property type="protein sequence ID" value="ASE99901.1"/>
    <property type="molecule type" value="Genomic_DNA"/>
</dbReference>
<keyword evidence="8" id="KW-0676">Redox-active center</keyword>
<accession>A0A218MKU5</accession>
<evidence type="ECO:0000256" key="5">
    <source>
        <dbReference type="ARBA" id="ARBA00022705"/>
    </source>
</evidence>
<dbReference type="SUPFAM" id="SSF51998">
    <property type="entry name" value="PFL-like glycyl radical enzymes"/>
    <property type="match status" value="1"/>
</dbReference>
<dbReference type="InterPro" id="IPR050862">
    <property type="entry name" value="RdRp_reductase_class-2"/>
</dbReference>
<evidence type="ECO:0000256" key="10">
    <source>
        <dbReference type="ARBA" id="ARBA00048987"/>
    </source>
</evidence>
<reference evidence="13" key="2">
    <citation type="journal article" date="2017" name="Nat. Commun.">
        <title>Single-virus genomics reveals hidden cosmopolitan and abundant viruses.</title>
        <authorList>
            <person name="Martinez-Hernandez F."/>
            <person name="Fornas O."/>
            <person name="Lluesma Gomez M."/>
            <person name="Bolduc B."/>
            <person name="de la Cruz Pena M.J."/>
            <person name="Martinez J.M."/>
            <person name="Anton J."/>
            <person name="Gasol J.M."/>
            <person name="Rosselli R."/>
            <person name="Rodriguez-Valera F."/>
            <person name="Sullivan M.B."/>
            <person name="Acinas S.G."/>
            <person name="Martinez-Garcia M."/>
        </authorList>
    </citation>
    <scope>NUCLEOTIDE SEQUENCE</scope>
</reference>
<dbReference type="Gene3D" id="3.20.70.20">
    <property type="match status" value="2"/>
</dbReference>
<evidence type="ECO:0000256" key="4">
    <source>
        <dbReference type="ARBA" id="ARBA00022628"/>
    </source>
</evidence>
<evidence type="ECO:0000256" key="9">
    <source>
        <dbReference type="ARBA" id="ARBA00023285"/>
    </source>
</evidence>
<feature type="domain" description="B12-dependent ribonucleotide reductase insertion" evidence="12">
    <location>
        <begin position="140"/>
        <end position="202"/>
    </location>
</feature>
<keyword evidence="5" id="KW-0235">DNA replication</keyword>
<evidence type="ECO:0000256" key="7">
    <source>
        <dbReference type="ARBA" id="ARBA00023157"/>
    </source>
</evidence>
<reference evidence="13" key="1">
    <citation type="submission" date="2016-10" db="EMBL/GenBank/DDBJ databases">
        <authorList>
            <person name="Varghese N."/>
        </authorList>
    </citation>
    <scope>NUCLEOTIDE SEQUENCE</scope>
</reference>
<comment type="cofactor">
    <cofactor evidence="1">
        <name>adenosylcob(III)alamin</name>
        <dbReference type="ChEBI" id="CHEBI:18408"/>
    </cofactor>
</comment>
<dbReference type="GO" id="GO:0006260">
    <property type="term" value="P:DNA replication"/>
    <property type="evidence" value="ECO:0007669"/>
    <property type="project" value="UniProtKB-KW"/>
</dbReference>
<evidence type="ECO:0000313" key="13">
    <source>
        <dbReference type="EMBL" id="ASE99901.1"/>
    </source>
</evidence>
<feature type="domain" description="Ribonucleotide reductase alpha-helical" evidence="11">
    <location>
        <begin position="16"/>
        <end position="76"/>
    </location>
</feature>
<dbReference type="InterPro" id="IPR054158">
    <property type="entry name" value="RNR-II_ins_dom"/>
</dbReference>
<organism evidence="13">
    <name type="scientific">uncultured virus</name>
    <dbReference type="NCBI Taxonomy" id="340016"/>
    <lineage>
        <taxon>Viruses</taxon>
        <taxon>environmental samples</taxon>
    </lineage>
</organism>
<sequence length="642" mass="72735">MQNYLPTDYQNFIALSRYARWKDDEQRRETWSETVDRYFDYMANHLKKKHGYILTKALREKLDNSILALGIMPSMRALMTAGVALDRCHVAGYNCSYIPVDSPRSFDECMYILMCGTGVGFSVERENVDKLPTVNEHFEDSTTVITVADSRPGWARALRELIAMLYVGQIPSLDVSQVRPAGARLKTFGGRASGPQPLIDLYNFCIAIFKKAAGRRLYPIECHDIMCKIGEVVVVGGVRRSALISLSNLNDDQMRHAKSGSWWENEGHRALANNSVAYKGKPDMGTFMREWLALYESKSGERGIFNRKSAKKKVEENGRRKPDQALGCNPCSEIRPRPYQFCNLTEVVAREPDDLNSLKEKVRLATILGTLQSTLTEFKYLRKAWKQNPEEERLLGVSLTGILDCPILSTNNDSLEDTLEHLRHVAVELNLQISKVLDVPQSTAITCIKPSGTVSQLVDSASGIHARHNPFYIRTVRGDNKDPLTQFMKEAGIPIEPDITKPDSVSVFSFPMKSPKGAITRTEMTAIEQLDYWLTFQRHWCEHKPSVTVSVKENEWMEVGAWVYENFDEVSGISFLPFSEHTYKQAPYQDIDENEYNELMKTMPKAIDWSKLQEFEKEDTTNGSKELACTAGVCEVVDIEAT</sequence>
<keyword evidence="9" id="KW-0170">Cobalt</keyword>
<keyword evidence="7" id="KW-1015">Disulfide bond</keyword>
<keyword evidence="6" id="KW-0560">Oxidoreductase</keyword>
<comment type="similarity">
    <text evidence="2">Belongs to the class II ribonucleoside-triphosphate reductase family.</text>
</comment>
<dbReference type="PANTHER" id="PTHR43371">
    <property type="entry name" value="VITAMIN B12-DEPENDENT RIBONUCLEOTIDE REDUCTASE"/>
    <property type="match status" value="1"/>
</dbReference>
<dbReference type="EC" id="1.17.4.2" evidence="3"/>
<evidence type="ECO:0000256" key="8">
    <source>
        <dbReference type="ARBA" id="ARBA00023284"/>
    </source>
</evidence>
<dbReference type="PANTHER" id="PTHR43371:SF1">
    <property type="entry name" value="RIBONUCLEOSIDE-DIPHOSPHATE REDUCTASE"/>
    <property type="match status" value="1"/>
</dbReference>
<dbReference type="Gene3D" id="3.90.1390.10">
    <property type="entry name" value="b-12 dependent (class ii) ribonucleotide reductase, chain A, domain 3"/>
    <property type="match status" value="1"/>
</dbReference>
<comment type="catalytic activity">
    <reaction evidence="10">
        <text>a 2'-deoxyribonucleoside 5'-triphosphate + [thioredoxin]-disulfide + H2O = a ribonucleoside 5'-triphosphate + [thioredoxin]-dithiol</text>
        <dbReference type="Rhea" id="RHEA:12701"/>
        <dbReference type="Rhea" id="RHEA-COMP:10698"/>
        <dbReference type="Rhea" id="RHEA-COMP:10700"/>
        <dbReference type="ChEBI" id="CHEBI:15377"/>
        <dbReference type="ChEBI" id="CHEBI:29950"/>
        <dbReference type="ChEBI" id="CHEBI:50058"/>
        <dbReference type="ChEBI" id="CHEBI:61557"/>
        <dbReference type="ChEBI" id="CHEBI:61560"/>
        <dbReference type="EC" id="1.17.4.2"/>
    </reaction>
</comment>
<evidence type="ECO:0000256" key="6">
    <source>
        <dbReference type="ARBA" id="ARBA00023002"/>
    </source>
</evidence>
<evidence type="ECO:0000256" key="1">
    <source>
        <dbReference type="ARBA" id="ARBA00001922"/>
    </source>
</evidence>
<dbReference type="GO" id="GO:0008998">
    <property type="term" value="F:ribonucleoside-triphosphate reductase (thioredoxin) activity"/>
    <property type="evidence" value="ECO:0007669"/>
    <property type="project" value="UniProtKB-EC"/>
</dbReference>
<name>A0A218MKU5_9VIRU</name>
<dbReference type="InterPro" id="IPR040763">
    <property type="entry name" value="RNR_alpha_hel"/>
</dbReference>
<dbReference type="GO" id="GO:0004748">
    <property type="term" value="F:ribonucleoside-diphosphate reductase activity, thioredoxin disulfide as acceptor"/>
    <property type="evidence" value="ECO:0007669"/>
    <property type="project" value="TreeGrafter"/>
</dbReference>
<evidence type="ECO:0000259" key="12">
    <source>
        <dbReference type="Pfam" id="PF21995"/>
    </source>
</evidence>